<evidence type="ECO:0000313" key="3">
    <source>
        <dbReference type="Proteomes" id="UP000823775"/>
    </source>
</evidence>
<gene>
    <name evidence="2" type="ORF">HAX54_021290</name>
</gene>
<feature type="region of interest" description="Disordered" evidence="1">
    <location>
        <begin position="113"/>
        <end position="132"/>
    </location>
</feature>
<comment type="caution">
    <text evidence="2">The sequence shown here is derived from an EMBL/GenBank/DDBJ whole genome shotgun (WGS) entry which is preliminary data.</text>
</comment>
<name>A0ABS8UUD9_DATST</name>
<protein>
    <submittedName>
        <fullName evidence="2">Uncharacterized protein</fullName>
    </submittedName>
</protein>
<keyword evidence="3" id="KW-1185">Reference proteome</keyword>
<dbReference type="EMBL" id="JACEIK010002560">
    <property type="protein sequence ID" value="MCD9637791.1"/>
    <property type="molecule type" value="Genomic_DNA"/>
</dbReference>
<proteinExistence type="predicted"/>
<evidence type="ECO:0000313" key="2">
    <source>
        <dbReference type="EMBL" id="MCD9637791.1"/>
    </source>
</evidence>
<dbReference type="Proteomes" id="UP000823775">
    <property type="component" value="Unassembled WGS sequence"/>
</dbReference>
<organism evidence="2 3">
    <name type="scientific">Datura stramonium</name>
    <name type="common">Jimsonweed</name>
    <name type="synonym">Common thornapple</name>
    <dbReference type="NCBI Taxonomy" id="4076"/>
    <lineage>
        <taxon>Eukaryota</taxon>
        <taxon>Viridiplantae</taxon>
        <taxon>Streptophyta</taxon>
        <taxon>Embryophyta</taxon>
        <taxon>Tracheophyta</taxon>
        <taxon>Spermatophyta</taxon>
        <taxon>Magnoliopsida</taxon>
        <taxon>eudicotyledons</taxon>
        <taxon>Gunneridae</taxon>
        <taxon>Pentapetalae</taxon>
        <taxon>asterids</taxon>
        <taxon>lamiids</taxon>
        <taxon>Solanales</taxon>
        <taxon>Solanaceae</taxon>
        <taxon>Solanoideae</taxon>
        <taxon>Datureae</taxon>
        <taxon>Datura</taxon>
    </lineage>
</organism>
<reference evidence="2 3" key="1">
    <citation type="journal article" date="2021" name="BMC Genomics">
        <title>Datura genome reveals duplications of psychoactive alkaloid biosynthetic genes and high mutation rate following tissue culture.</title>
        <authorList>
            <person name="Rajewski A."/>
            <person name="Carter-House D."/>
            <person name="Stajich J."/>
            <person name="Litt A."/>
        </authorList>
    </citation>
    <scope>NUCLEOTIDE SEQUENCE [LARGE SCALE GENOMIC DNA]</scope>
    <source>
        <strain evidence="2">AR-01</strain>
    </source>
</reference>
<sequence length="132" mass="15160">MSFCVVIFFADLFLKENFFLGITSHVTCSTICLRSRIYGFEAWSVGMRVSCLTNAGECGFNGAFGIGETRRKELVEFDSESGLRGKQDWCRFERRSIIAARFRWRAESRILGKRLRPPPPQRRVSGDDRLLP</sequence>
<accession>A0ABS8UUD9</accession>
<evidence type="ECO:0000256" key="1">
    <source>
        <dbReference type="SAM" id="MobiDB-lite"/>
    </source>
</evidence>